<dbReference type="OrthoDB" id="247722at2157"/>
<dbReference type="Proteomes" id="UP000282323">
    <property type="component" value="Unassembled WGS sequence"/>
</dbReference>
<comment type="caution">
    <text evidence="2">The sequence shown here is derived from an EMBL/GenBank/DDBJ whole genome shotgun (WGS) entry which is preliminary data.</text>
</comment>
<dbReference type="InterPro" id="IPR055768">
    <property type="entry name" value="DUF7344"/>
</dbReference>
<dbReference type="AlphaFoldDB" id="A0A3N6LNF0"/>
<evidence type="ECO:0000313" key="2">
    <source>
        <dbReference type="EMBL" id="RQG90838.1"/>
    </source>
</evidence>
<dbReference type="Pfam" id="PF24035">
    <property type="entry name" value="DUF7344"/>
    <property type="match status" value="1"/>
</dbReference>
<protein>
    <recommendedName>
        <fullName evidence="1">DUF7344 domain-containing protein</fullName>
    </recommendedName>
</protein>
<dbReference type="Gene3D" id="1.10.10.10">
    <property type="entry name" value="Winged helix-like DNA-binding domain superfamily/Winged helix DNA-binding domain"/>
    <property type="match status" value="1"/>
</dbReference>
<gene>
    <name evidence="2" type="ORF">EA473_19725</name>
</gene>
<dbReference type="InterPro" id="IPR036388">
    <property type="entry name" value="WH-like_DNA-bd_sf"/>
</dbReference>
<dbReference type="EMBL" id="REGA01000023">
    <property type="protein sequence ID" value="RQG90838.1"/>
    <property type="molecule type" value="Genomic_DNA"/>
</dbReference>
<name>A0A3N6LNF0_NATCH</name>
<sequence length="112" mass="13009">MTREKPSVDSLLETLTNEYRRHTLSILYKENTLSVHELASRIKKRADFDSGYRRKTVEEIRIVLCHVHLPKLVDTDLVQYSHESSKVALNENGIKKLPRVSELIQFNQDFGA</sequence>
<organism evidence="2 3">
    <name type="scientific">Natrarchaeobius chitinivorans</name>
    <dbReference type="NCBI Taxonomy" id="1679083"/>
    <lineage>
        <taxon>Archaea</taxon>
        <taxon>Methanobacteriati</taxon>
        <taxon>Methanobacteriota</taxon>
        <taxon>Stenosarchaea group</taxon>
        <taxon>Halobacteria</taxon>
        <taxon>Halobacteriales</taxon>
        <taxon>Natrialbaceae</taxon>
        <taxon>Natrarchaeobius</taxon>
    </lineage>
</organism>
<keyword evidence="3" id="KW-1185">Reference proteome</keyword>
<feature type="domain" description="DUF7344" evidence="1">
    <location>
        <begin position="13"/>
        <end position="87"/>
    </location>
</feature>
<reference evidence="2 3" key="1">
    <citation type="submission" date="2018-10" db="EMBL/GenBank/DDBJ databases">
        <title>Natrarchaeobius chitinivorans gen. nov., sp. nov., and Natrarchaeobius haloalkaliphilus sp. nov., alkaliphilic, chitin-utilizing haloarchaea from hypersaline alkaline lakes.</title>
        <authorList>
            <person name="Sorokin D.Y."/>
            <person name="Elcheninov A.G."/>
            <person name="Kostrikina N.A."/>
            <person name="Bale N.J."/>
            <person name="Sinninghe Damste J.S."/>
            <person name="Khijniak T.V."/>
            <person name="Kublanov I.V."/>
            <person name="Toshchakov S.V."/>
        </authorList>
    </citation>
    <scope>NUCLEOTIDE SEQUENCE [LARGE SCALE GENOMIC DNA]</scope>
    <source>
        <strain evidence="2 3">AArcht4T</strain>
    </source>
</reference>
<accession>A0A3N6LNF0</accession>
<dbReference type="RefSeq" id="WP_124197285.1">
    <property type="nucleotide sequence ID" value="NZ_REGA01000023.1"/>
</dbReference>
<evidence type="ECO:0000313" key="3">
    <source>
        <dbReference type="Proteomes" id="UP000282323"/>
    </source>
</evidence>
<evidence type="ECO:0000259" key="1">
    <source>
        <dbReference type="Pfam" id="PF24035"/>
    </source>
</evidence>
<proteinExistence type="predicted"/>